<sequence length="414" mass="44906">MLHFTFKEKLKHLFGFPVIVAALGYFVDVYDLLLFGIVRVPSLNDMGLNADIAGTIILNFQMVGLLLGGIIWGVLGDKKGRLSVLFGSILVYSLANIACGFLPQMHFADKVTIYAALRFIAGVGLAGELGAGITLVSESLPKELRAIGTSIVAAFGVLGAVVAQLTVELAGSWTLAYFIGGGLGLVLLLLRVGVFESGLYKNLEKESNISKGNFFSFFSNKKRFLKYINCIAIGLPIWFCIGILVLMSNQFAIALGITTINPGKAIMWCYIGCSIGDFTSGFISHALQSRKKTILYMVFFTIIGVALLLFGAAKSENSYYFLCLWIGIGTGFWAMFITIAAEQFGTNIRSTAATTIPNMVRGLVPVMLLGFDFFKADYGVITSATIVAVIVFGFSIYATITIDETHNRDMDFVE</sequence>
<dbReference type="OrthoDB" id="9774156at2"/>
<dbReference type="InterPro" id="IPR036259">
    <property type="entry name" value="MFS_trans_sf"/>
</dbReference>
<dbReference type="Proteomes" id="UP000490922">
    <property type="component" value="Unassembled WGS sequence"/>
</dbReference>
<gene>
    <name evidence="7" type="ORF">F6464_11675</name>
</gene>
<feature type="transmembrane region" description="Helical" evidence="5">
    <location>
        <begin position="224"/>
        <end position="245"/>
    </location>
</feature>
<keyword evidence="4 5" id="KW-0472">Membrane</keyword>
<feature type="transmembrane region" description="Helical" evidence="5">
    <location>
        <begin position="82"/>
        <end position="103"/>
    </location>
</feature>
<evidence type="ECO:0000256" key="4">
    <source>
        <dbReference type="ARBA" id="ARBA00023136"/>
    </source>
</evidence>
<evidence type="ECO:0000313" key="7">
    <source>
        <dbReference type="EMBL" id="KAB1155103.1"/>
    </source>
</evidence>
<organism evidence="7 8">
    <name type="scientific">Flavobacterium luteum</name>
    <dbReference type="NCBI Taxonomy" id="2026654"/>
    <lineage>
        <taxon>Bacteria</taxon>
        <taxon>Pseudomonadati</taxon>
        <taxon>Bacteroidota</taxon>
        <taxon>Flavobacteriia</taxon>
        <taxon>Flavobacteriales</taxon>
        <taxon>Flavobacteriaceae</taxon>
        <taxon>Flavobacterium</taxon>
    </lineage>
</organism>
<keyword evidence="2 5" id="KW-0812">Transmembrane</keyword>
<keyword evidence="8" id="KW-1185">Reference proteome</keyword>
<feature type="transmembrane region" description="Helical" evidence="5">
    <location>
        <begin position="147"/>
        <end position="167"/>
    </location>
</feature>
<dbReference type="PROSITE" id="PS50850">
    <property type="entry name" value="MFS"/>
    <property type="match status" value="1"/>
</dbReference>
<feature type="transmembrane region" description="Helical" evidence="5">
    <location>
        <begin position="319"/>
        <end position="341"/>
    </location>
</feature>
<dbReference type="Gene3D" id="1.20.1250.20">
    <property type="entry name" value="MFS general substrate transporter like domains"/>
    <property type="match status" value="2"/>
</dbReference>
<dbReference type="RefSeq" id="WP_151108086.1">
    <property type="nucleotide sequence ID" value="NZ_WAEM01000006.1"/>
</dbReference>
<feature type="transmembrane region" description="Helical" evidence="5">
    <location>
        <begin position="115"/>
        <end position="135"/>
    </location>
</feature>
<evidence type="ECO:0000256" key="2">
    <source>
        <dbReference type="ARBA" id="ARBA00022692"/>
    </source>
</evidence>
<dbReference type="AlphaFoldDB" id="A0A7J5AC96"/>
<evidence type="ECO:0000256" key="3">
    <source>
        <dbReference type="ARBA" id="ARBA00022989"/>
    </source>
</evidence>
<feature type="domain" description="Major facilitator superfamily (MFS) profile" evidence="6">
    <location>
        <begin position="17"/>
        <end position="414"/>
    </location>
</feature>
<protein>
    <submittedName>
        <fullName evidence="7">MFS transporter</fullName>
    </submittedName>
</protein>
<dbReference type="GO" id="GO:0046943">
    <property type="term" value="F:carboxylic acid transmembrane transporter activity"/>
    <property type="evidence" value="ECO:0007669"/>
    <property type="project" value="TreeGrafter"/>
</dbReference>
<feature type="transmembrane region" description="Helical" evidence="5">
    <location>
        <begin position="173"/>
        <end position="194"/>
    </location>
</feature>
<evidence type="ECO:0000313" key="8">
    <source>
        <dbReference type="Proteomes" id="UP000490922"/>
    </source>
</evidence>
<dbReference type="PANTHER" id="PTHR23508">
    <property type="entry name" value="CARBOXYLIC ACID TRANSPORTER PROTEIN HOMOLOG"/>
    <property type="match status" value="1"/>
</dbReference>
<keyword evidence="3 5" id="KW-1133">Transmembrane helix</keyword>
<dbReference type="Pfam" id="PF07690">
    <property type="entry name" value="MFS_1"/>
    <property type="match status" value="1"/>
</dbReference>
<dbReference type="GO" id="GO:0005886">
    <property type="term" value="C:plasma membrane"/>
    <property type="evidence" value="ECO:0007669"/>
    <property type="project" value="TreeGrafter"/>
</dbReference>
<feature type="transmembrane region" description="Helical" evidence="5">
    <location>
        <begin position="12"/>
        <end position="40"/>
    </location>
</feature>
<dbReference type="InterPro" id="IPR020846">
    <property type="entry name" value="MFS_dom"/>
</dbReference>
<feature type="transmembrane region" description="Helical" evidence="5">
    <location>
        <begin position="294"/>
        <end position="313"/>
    </location>
</feature>
<dbReference type="InterPro" id="IPR011701">
    <property type="entry name" value="MFS"/>
</dbReference>
<reference evidence="7 8" key="1">
    <citation type="submission" date="2019-09" db="EMBL/GenBank/DDBJ databases">
        <title>Flavobacterium sp. nov., isolated from glacier ice.</title>
        <authorList>
            <person name="Liu Q."/>
        </authorList>
    </citation>
    <scope>NUCLEOTIDE SEQUENCE [LARGE SCALE GENOMIC DNA]</scope>
    <source>
        <strain evidence="7 8">NBRC 112527</strain>
    </source>
</reference>
<evidence type="ECO:0000256" key="1">
    <source>
        <dbReference type="ARBA" id="ARBA00004141"/>
    </source>
</evidence>
<dbReference type="SUPFAM" id="SSF103473">
    <property type="entry name" value="MFS general substrate transporter"/>
    <property type="match status" value="1"/>
</dbReference>
<dbReference type="PANTHER" id="PTHR23508:SF10">
    <property type="entry name" value="CARBOXYLIC ACID TRANSPORTER PROTEIN HOMOLOG"/>
    <property type="match status" value="1"/>
</dbReference>
<evidence type="ECO:0000256" key="5">
    <source>
        <dbReference type="SAM" id="Phobius"/>
    </source>
</evidence>
<feature type="transmembrane region" description="Helical" evidence="5">
    <location>
        <begin position="380"/>
        <end position="400"/>
    </location>
</feature>
<proteinExistence type="predicted"/>
<comment type="subcellular location">
    <subcellularLocation>
        <location evidence="1">Membrane</location>
        <topology evidence="1">Multi-pass membrane protein</topology>
    </subcellularLocation>
</comment>
<evidence type="ECO:0000259" key="6">
    <source>
        <dbReference type="PROSITE" id="PS50850"/>
    </source>
</evidence>
<name>A0A7J5AC96_9FLAO</name>
<accession>A0A7J5AC96</accession>
<dbReference type="EMBL" id="WAEM01000006">
    <property type="protein sequence ID" value="KAB1155103.1"/>
    <property type="molecule type" value="Genomic_DNA"/>
</dbReference>
<comment type="caution">
    <text evidence="7">The sequence shown here is derived from an EMBL/GenBank/DDBJ whole genome shotgun (WGS) entry which is preliminary data.</text>
</comment>
<feature type="transmembrane region" description="Helical" evidence="5">
    <location>
        <begin position="52"/>
        <end position="75"/>
    </location>
</feature>